<gene>
    <name evidence="5" type="ORF">BG006_001787</name>
</gene>
<dbReference type="EMBL" id="JAAAUY010000137">
    <property type="protein sequence ID" value="KAF9334657.1"/>
    <property type="molecule type" value="Genomic_DNA"/>
</dbReference>
<sequence length="403" mass="41757">MKIYTITAVLCIATTALANQGPSNNIEKGQTLARRAASPQGKQSEVYRLHTDHNEHGVEAHRDGDRHNSDNGGDYNVDDNKGKNGGKKGGDKKAGGSEGGEGKKNGGEGKQGEDKKGGGQGKGTDGKAPVGTGSDTGNDPKQGGHQGAAPANGKPPVAGTPAKPANGKPPVVGTPANPANGDAPVAGAPTKPATDDSNIPHDYASPLWLVQPFGASIWAQGIAYVISWGPNPDPLYSKKLADKTTVDVSLMQGPPEELKEIAVLTKDVDSSLNSFTWTVPTTVPPAKDYSIRLSHQGQIDTYSHYFEIAAAGDPRSSMSNVGEPLEMPQMGDVPKPLDDVSQPLDKNLKPNMPPNPPPANKPATTAPPAAAKPVKHTSSAVVGSQSVNMLAFAMTLFGAVYLL</sequence>
<feature type="compositionally biased region" description="Basic and acidic residues" evidence="2">
    <location>
        <begin position="78"/>
        <end position="117"/>
    </location>
</feature>
<dbReference type="InterPro" id="IPR052982">
    <property type="entry name" value="SRP1/TIP1-like"/>
</dbReference>
<evidence type="ECO:0000313" key="5">
    <source>
        <dbReference type="EMBL" id="KAF9334657.1"/>
    </source>
</evidence>
<feature type="compositionally biased region" description="Pro residues" evidence="2">
    <location>
        <begin position="351"/>
        <end position="360"/>
    </location>
</feature>
<accession>A0A9P5VNY4</accession>
<feature type="compositionally biased region" description="Low complexity" evidence="2">
    <location>
        <begin position="361"/>
        <end position="372"/>
    </location>
</feature>
<comment type="caution">
    <text evidence="5">The sequence shown here is derived from an EMBL/GenBank/DDBJ whole genome shotgun (WGS) entry which is preliminary data.</text>
</comment>
<feature type="region of interest" description="Disordered" evidence="2">
    <location>
        <begin position="314"/>
        <end position="372"/>
    </location>
</feature>
<dbReference type="Proteomes" id="UP000696485">
    <property type="component" value="Unassembled WGS sequence"/>
</dbReference>
<dbReference type="PANTHER" id="PTHR40633:SF1">
    <property type="entry name" value="GPI ANCHORED SERINE-THREONINE RICH PROTEIN (AFU_ORTHOLOGUE AFUA_1G03630)"/>
    <property type="match status" value="1"/>
</dbReference>
<feature type="compositionally biased region" description="Basic and acidic residues" evidence="2">
    <location>
        <begin position="57"/>
        <end position="69"/>
    </location>
</feature>
<evidence type="ECO:0000259" key="4">
    <source>
        <dbReference type="Pfam" id="PF10342"/>
    </source>
</evidence>
<organism evidence="5 6">
    <name type="scientific">Podila minutissima</name>
    <dbReference type="NCBI Taxonomy" id="64525"/>
    <lineage>
        <taxon>Eukaryota</taxon>
        <taxon>Fungi</taxon>
        <taxon>Fungi incertae sedis</taxon>
        <taxon>Mucoromycota</taxon>
        <taxon>Mortierellomycotina</taxon>
        <taxon>Mortierellomycetes</taxon>
        <taxon>Mortierellales</taxon>
        <taxon>Mortierellaceae</taxon>
        <taxon>Podila</taxon>
    </lineage>
</organism>
<dbReference type="PANTHER" id="PTHR40633">
    <property type="entry name" value="MATRIX PROTEIN, PUTATIVE (AFU_ORTHOLOGUE AFUA_8G05410)-RELATED"/>
    <property type="match status" value="1"/>
</dbReference>
<evidence type="ECO:0000256" key="3">
    <source>
        <dbReference type="SAM" id="SignalP"/>
    </source>
</evidence>
<protein>
    <recommendedName>
        <fullName evidence="4">Yeast cell wall synthesis Kre9/Knh1-like N-terminal domain-containing protein</fullName>
    </recommendedName>
</protein>
<evidence type="ECO:0000313" key="6">
    <source>
        <dbReference type="Proteomes" id="UP000696485"/>
    </source>
</evidence>
<dbReference type="AlphaFoldDB" id="A0A9P5VNY4"/>
<dbReference type="InterPro" id="IPR018466">
    <property type="entry name" value="Kre9/Knh1-like_N"/>
</dbReference>
<feature type="signal peptide" evidence="3">
    <location>
        <begin position="1"/>
        <end position="18"/>
    </location>
</feature>
<proteinExistence type="predicted"/>
<evidence type="ECO:0000256" key="2">
    <source>
        <dbReference type="SAM" id="MobiDB-lite"/>
    </source>
</evidence>
<feature type="chain" id="PRO_5040281152" description="Yeast cell wall synthesis Kre9/Knh1-like N-terminal domain-containing protein" evidence="3">
    <location>
        <begin position="19"/>
        <end position="403"/>
    </location>
</feature>
<keyword evidence="1 3" id="KW-0732">Signal</keyword>
<reference evidence="5" key="1">
    <citation type="journal article" date="2020" name="Fungal Divers.">
        <title>Resolving the Mortierellaceae phylogeny through synthesis of multi-gene phylogenetics and phylogenomics.</title>
        <authorList>
            <person name="Vandepol N."/>
            <person name="Liber J."/>
            <person name="Desiro A."/>
            <person name="Na H."/>
            <person name="Kennedy M."/>
            <person name="Barry K."/>
            <person name="Grigoriev I.V."/>
            <person name="Miller A.N."/>
            <person name="O'Donnell K."/>
            <person name="Stajich J.E."/>
            <person name="Bonito G."/>
        </authorList>
    </citation>
    <scope>NUCLEOTIDE SEQUENCE</scope>
    <source>
        <strain evidence="5">NVP1</strain>
    </source>
</reference>
<feature type="domain" description="Yeast cell wall synthesis Kre9/Knh1-like N-terminal" evidence="4">
    <location>
        <begin position="215"/>
        <end position="308"/>
    </location>
</feature>
<feature type="region of interest" description="Disordered" evidence="2">
    <location>
        <begin position="57"/>
        <end position="198"/>
    </location>
</feature>
<name>A0A9P5VNY4_9FUNG</name>
<dbReference type="Pfam" id="PF10342">
    <property type="entry name" value="Kre9_KNH"/>
    <property type="match status" value="1"/>
</dbReference>
<keyword evidence="6" id="KW-1185">Reference proteome</keyword>
<evidence type="ECO:0000256" key="1">
    <source>
        <dbReference type="ARBA" id="ARBA00022729"/>
    </source>
</evidence>